<name>A0A0F9W5Y8_9ZZZZ</name>
<comment type="caution">
    <text evidence="1">The sequence shown here is derived from an EMBL/GenBank/DDBJ whole genome shotgun (WGS) entry which is preliminary data.</text>
</comment>
<proteinExistence type="predicted"/>
<dbReference type="AlphaFoldDB" id="A0A0F9W5Y8"/>
<protein>
    <submittedName>
        <fullName evidence="1">Uncharacterized protein</fullName>
    </submittedName>
</protein>
<sequence>MNGFPVQVLRNMGLRCVAMRYYWWFKHFLEVGPLENAAYFLLLLRNRDKQLPEPWQHLRRQYARKRITVAKGETQ</sequence>
<accession>A0A0F9W5Y8</accession>
<reference evidence="1" key="1">
    <citation type="journal article" date="2015" name="Nature">
        <title>Complex archaea that bridge the gap between prokaryotes and eukaryotes.</title>
        <authorList>
            <person name="Spang A."/>
            <person name="Saw J.H."/>
            <person name="Jorgensen S.L."/>
            <person name="Zaremba-Niedzwiedzka K."/>
            <person name="Martijn J."/>
            <person name="Lind A.E."/>
            <person name="van Eijk R."/>
            <person name="Schleper C."/>
            <person name="Guy L."/>
            <person name="Ettema T.J."/>
        </authorList>
    </citation>
    <scope>NUCLEOTIDE SEQUENCE</scope>
</reference>
<gene>
    <name evidence="1" type="ORF">LCGC14_0323150</name>
</gene>
<dbReference type="EMBL" id="LAZR01000220">
    <property type="protein sequence ID" value="KKN81096.1"/>
    <property type="molecule type" value="Genomic_DNA"/>
</dbReference>
<evidence type="ECO:0000313" key="1">
    <source>
        <dbReference type="EMBL" id="KKN81096.1"/>
    </source>
</evidence>
<organism evidence="1">
    <name type="scientific">marine sediment metagenome</name>
    <dbReference type="NCBI Taxonomy" id="412755"/>
    <lineage>
        <taxon>unclassified sequences</taxon>
        <taxon>metagenomes</taxon>
        <taxon>ecological metagenomes</taxon>
    </lineage>
</organism>